<dbReference type="AlphaFoldDB" id="A0A9P8A792"/>
<dbReference type="Pfam" id="PF02170">
    <property type="entry name" value="PAZ"/>
    <property type="match status" value="1"/>
</dbReference>
<dbReference type="PROSITE" id="PS00028">
    <property type="entry name" value="ZINC_FINGER_C2H2_1"/>
    <property type="match status" value="1"/>
</dbReference>
<dbReference type="InterPro" id="IPR036397">
    <property type="entry name" value="RNaseH_sf"/>
</dbReference>
<dbReference type="Gene3D" id="2.170.260.10">
    <property type="entry name" value="paz domain"/>
    <property type="match status" value="1"/>
</dbReference>
<protein>
    <submittedName>
        <fullName evidence="4">Uncharacterized protein</fullName>
    </submittedName>
</protein>
<comment type="caution">
    <text evidence="4">The sequence shown here is derived from an EMBL/GenBank/DDBJ whole genome shotgun (WGS) entry which is preliminary data.</text>
</comment>
<dbReference type="Pfam" id="PF08699">
    <property type="entry name" value="ArgoL1"/>
    <property type="match status" value="1"/>
</dbReference>
<sequence length="1079" mass="120819">MVPLTTTFLGRHAKLDYDAVALTPGLEIPAECDQTQFDAGAEDVITAGIQLAAKLKAAHKFTDLARFTLRCSICQEGLKGEKDAQQHAQQTMHTTFRQQTKTLAHSQSLPHLPTYDRTHCQQKHLTAQPANMSNGRGQPACRMEIKRIKREPDDDRSTYDRHASLRDIAQNQASVRVKVEMPVSSGPPPAQTSARVKEEAPSEPRYASSRTSHGERPTEAVSSAASSSAAANDTQRTQDLTENTLRPDSGGRAGTRTEVTANFFQVSQLNASTIYHYDVDISPEVPPPKARKVWWHLETSAAVAQSGTKIVFDGRSNAFAPKELEFVGKAVTMEIDLPDEGGPPPKEGAKRNTFRIKLMLVATIDVRELHRFLEKRGPFTSACATVIQALNVVMVHKPFSEKANVGRSVYLPDGATDLGGGLEKWNGIFQSIRPGQDRIYANIDTTATAFIKGGNAVDVMRMIVRNLDLRRGLSKGDLSQVEKILKGTYFTVTHRTDFKRKLKLMQLSDKGADRIYFDMTTNDGTSRKVSVDEYFEKTYGKRLSYPALPCFGVKSKDTTLYFPAEVCYIASGQHYKKKLNEEQVAVMIKATSVKPMERMKRIEESFDKLDMGRNQYIKEFGLRIDDRMSVVPARVLPSPVIDFANNVQEHPKQGSWQINQRSQFRVGARLDSWAIVVFDGEWRIDQRRVEDFVRRLVQVLQSSGMNVTYTRPPICYAQIQGDIKREVETARSRANGECGQPIQLLLAILPGKGQIYPALKAHCETGSSGLMTQCVLWQKAQKANDQYCRLLGLKINTKLGGTVSTLAAREMPFMEKRSTLIIGADVSHPGPGEGDRMSVASVVASYDDHGFKFFGRLQAQDARLEVIDNLQALVKDIIMNYKRLTGHHPKRILFYRDGVAETQFPEIQRTEIPMIQAACRELDAKYAPPITFIVVKKRHHARFFPKDPQHRDRSGNCVAGTVIDTKITHPTEFDFYLQSHAGLQGTSRSTLYHVLVDQNKFTSDALQTLTFNLCHVYSRCPKSVSIVPAVQYAHMLAFRGRYYLDYGGSDDRNGSGGRSPDAFSKIKISRDMMDRMFFI</sequence>
<feature type="compositionally biased region" description="Low complexity" evidence="1">
    <location>
        <begin position="86"/>
        <end position="95"/>
    </location>
</feature>
<dbReference type="InterPro" id="IPR012337">
    <property type="entry name" value="RNaseH-like_sf"/>
</dbReference>
<dbReference type="Pfam" id="PF16487">
    <property type="entry name" value="ArgoMid"/>
    <property type="match status" value="1"/>
</dbReference>
<feature type="region of interest" description="Disordered" evidence="1">
    <location>
        <begin position="146"/>
        <end position="256"/>
    </location>
</feature>
<dbReference type="Pfam" id="PF16486">
    <property type="entry name" value="ArgoN"/>
    <property type="match status" value="1"/>
</dbReference>
<dbReference type="InterPro" id="IPR036085">
    <property type="entry name" value="PAZ_dom_sf"/>
</dbReference>
<dbReference type="Proteomes" id="UP000717515">
    <property type="component" value="Unassembled WGS sequence"/>
</dbReference>
<dbReference type="PANTHER" id="PTHR22891">
    <property type="entry name" value="EUKARYOTIC TRANSLATION INITIATION FACTOR 2C"/>
    <property type="match status" value="1"/>
</dbReference>
<dbReference type="InterPro" id="IPR057766">
    <property type="entry name" value="Znf-C2H2_OTU1-like_C"/>
</dbReference>
<organism evidence="4 5">
    <name type="scientific">Mortierella alpina</name>
    <name type="common">Oleaginous fungus</name>
    <name type="synonym">Mortierella renispora</name>
    <dbReference type="NCBI Taxonomy" id="64518"/>
    <lineage>
        <taxon>Eukaryota</taxon>
        <taxon>Fungi</taxon>
        <taxon>Fungi incertae sedis</taxon>
        <taxon>Mucoromycota</taxon>
        <taxon>Mortierellomycotina</taxon>
        <taxon>Mortierellomycetes</taxon>
        <taxon>Mortierellales</taxon>
        <taxon>Mortierellaceae</taxon>
        <taxon>Mortierella</taxon>
    </lineage>
</organism>
<feature type="domain" description="PAZ" evidence="2">
    <location>
        <begin position="458"/>
        <end position="571"/>
    </location>
</feature>
<feature type="region of interest" description="Disordered" evidence="1">
    <location>
        <begin position="85"/>
        <end position="104"/>
    </location>
</feature>
<dbReference type="InterPro" id="IPR032473">
    <property type="entry name" value="Argonaute_Mid_dom"/>
</dbReference>
<proteinExistence type="predicted"/>
<dbReference type="Gene3D" id="3.40.50.2300">
    <property type="match status" value="1"/>
</dbReference>
<dbReference type="Gene3D" id="3.30.420.10">
    <property type="entry name" value="Ribonuclease H-like superfamily/Ribonuclease H"/>
    <property type="match status" value="1"/>
</dbReference>
<dbReference type="InterPro" id="IPR014811">
    <property type="entry name" value="ArgoL1"/>
</dbReference>
<accession>A0A9P8A792</accession>
<evidence type="ECO:0000313" key="5">
    <source>
        <dbReference type="Proteomes" id="UP000717515"/>
    </source>
</evidence>
<dbReference type="InterPro" id="IPR003100">
    <property type="entry name" value="PAZ_dom"/>
</dbReference>
<dbReference type="SMART" id="SM00950">
    <property type="entry name" value="Piwi"/>
    <property type="match status" value="1"/>
</dbReference>
<feature type="compositionally biased region" description="Low complexity" evidence="1">
    <location>
        <begin position="222"/>
        <end position="231"/>
    </location>
</feature>
<gene>
    <name evidence="4" type="ORF">KVV02_000648</name>
</gene>
<dbReference type="InterPro" id="IPR003165">
    <property type="entry name" value="Piwi"/>
</dbReference>
<name>A0A9P8A792_MORAP</name>
<reference evidence="4" key="1">
    <citation type="submission" date="2021-07" db="EMBL/GenBank/DDBJ databases">
        <title>Draft genome of Mortierella alpina, strain LL118, isolated from an aspen leaf litter sample.</title>
        <authorList>
            <person name="Yang S."/>
            <person name="Vinatzer B.A."/>
        </authorList>
    </citation>
    <scope>NUCLEOTIDE SEQUENCE</scope>
    <source>
        <strain evidence="4">LL118</strain>
    </source>
</reference>
<evidence type="ECO:0000313" key="4">
    <source>
        <dbReference type="EMBL" id="KAG9325623.1"/>
    </source>
</evidence>
<dbReference type="SMART" id="SM01163">
    <property type="entry name" value="DUF1785"/>
    <property type="match status" value="1"/>
</dbReference>
<dbReference type="Pfam" id="PF16488">
    <property type="entry name" value="ArgoL2"/>
    <property type="match status" value="1"/>
</dbReference>
<dbReference type="GO" id="GO:0003723">
    <property type="term" value="F:RNA binding"/>
    <property type="evidence" value="ECO:0007669"/>
    <property type="project" value="InterPro"/>
</dbReference>
<feature type="compositionally biased region" description="Polar residues" evidence="1">
    <location>
        <begin position="232"/>
        <end position="246"/>
    </location>
</feature>
<feature type="compositionally biased region" description="Basic and acidic residues" evidence="1">
    <location>
        <begin position="146"/>
        <end position="165"/>
    </location>
</feature>
<dbReference type="CDD" id="cd02846">
    <property type="entry name" value="PAZ_argonaute_like"/>
    <property type="match status" value="1"/>
</dbReference>
<dbReference type="InterPro" id="IPR013087">
    <property type="entry name" value="Znf_C2H2_type"/>
</dbReference>
<dbReference type="SUPFAM" id="SSF53098">
    <property type="entry name" value="Ribonuclease H-like"/>
    <property type="match status" value="1"/>
</dbReference>
<dbReference type="CDD" id="cd04657">
    <property type="entry name" value="Piwi_ago-like"/>
    <property type="match status" value="1"/>
</dbReference>
<dbReference type="EMBL" id="JAIFTL010000036">
    <property type="protein sequence ID" value="KAG9325623.1"/>
    <property type="molecule type" value="Genomic_DNA"/>
</dbReference>
<dbReference type="InterPro" id="IPR032472">
    <property type="entry name" value="ArgoL2"/>
</dbReference>
<dbReference type="InterPro" id="IPR045246">
    <property type="entry name" value="Piwi_ago-like"/>
</dbReference>
<dbReference type="PROSITE" id="PS50822">
    <property type="entry name" value="PIWI"/>
    <property type="match status" value="1"/>
</dbReference>
<dbReference type="InterPro" id="IPR032474">
    <property type="entry name" value="Argonaute_N"/>
</dbReference>
<dbReference type="PROSITE" id="PS50821">
    <property type="entry name" value="PAZ"/>
    <property type="match status" value="1"/>
</dbReference>
<evidence type="ECO:0000259" key="3">
    <source>
        <dbReference type="PROSITE" id="PS50822"/>
    </source>
</evidence>
<dbReference type="Pfam" id="PF02171">
    <property type="entry name" value="Piwi"/>
    <property type="match status" value="1"/>
</dbReference>
<feature type="domain" description="Piwi" evidence="3">
    <location>
        <begin position="744"/>
        <end position="1045"/>
    </location>
</feature>
<dbReference type="SUPFAM" id="SSF101690">
    <property type="entry name" value="PAZ domain"/>
    <property type="match status" value="1"/>
</dbReference>
<dbReference type="Pfam" id="PF24560">
    <property type="entry name" value="zf-C2H2_OTU1_C"/>
    <property type="match status" value="1"/>
</dbReference>
<evidence type="ECO:0000256" key="1">
    <source>
        <dbReference type="SAM" id="MobiDB-lite"/>
    </source>
</evidence>
<evidence type="ECO:0000259" key="2">
    <source>
        <dbReference type="PROSITE" id="PS50821"/>
    </source>
</evidence>